<keyword evidence="9 11" id="KW-0675">Receptor</keyword>
<evidence type="ECO:0000256" key="5">
    <source>
        <dbReference type="ARBA" id="ARBA00022692"/>
    </source>
</evidence>
<evidence type="ECO:0000256" key="10">
    <source>
        <dbReference type="ARBA" id="ARBA00023180"/>
    </source>
</evidence>
<dbReference type="Proteomes" id="UP000436088">
    <property type="component" value="Unassembled WGS sequence"/>
</dbReference>
<evidence type="ECO:0000313" key="12">
    <source>
        <dbReference type="Proteomes" id="UP000436088"/>
    </source>
</evidence>
<comment type="caution">
    <text evidence="11">The sequence shown here is derived from an EMBL/GenBank/DDBJ whole genome shotgun (WGS) entry which is preliminary data.</text>
</comment>
<protein>
    <submittedName>
        <fullName evidence="11">Receptor like protein 33</fullName>
    </submittedName>
</protein>
<evidence type="ECO:0000313" key="11">
    <source>
        <dbReference type="EMBL" id="KAE8714527.1"/>
    </source>
</evidence>
<dbReference type="PANTHER" id="PTHR27004">
    <property type="entry name" value="RECEPTOR-LIKE PROTEIN 12 ISOFORM X1"/>
    <property type="match status" value="1"/>
</dbReference>
<dbReference type="OrthoDB" id="544346at2759"/>
<keyword evidence="4" id="KW-0433">Leucine-rich repeat</keyword>
<organism evidence="11 12">
    <name type="scientific">Hibiscus syriacus</name>
    <name type="common">Rose of Sharon</name>
    <dbReference type="NCBI Taxonomy" id="106335"/>
    <lineage>
        <taxon>Eukaryota</taxon>
        <taxon>Viridiplantae</taxon>
        <taxon>Streptophyta</taxon>
        <taxon>Embryophyta</taxon>
        <taxon>Tracheophyta</taxon>
        <taxon>Spermatophyta</taxon>
        <taxon>Magnoliopsida</taxon>
        <taxon>eudicotyledons</taxon>
        <taxon>Gunneridae</taxon>
        <taxon>Pentapetalae</taxon>
        <taxon>rosids</taxon>
        <taxon>malvids</taxon>
        <taxon>Malvales</taxon>
        <taxon>Malvaceae</taxon>
        <taxon>Malvoideae</taxon>
        <taxon>Hibiscus</taxon>
    </lineage>
</organism>
<dbReference type="Gene3D" id="3.80.10.10">
    <property type="entry name" value="Ribonuclease Inhibitor"/>
    <property type="match status" value="1"/>
</dbReference>
<evidence type="ECO:0000256" key="7">
    <source>
        <dbReference type="ARBA" id="ARBA00022989"/>
    </source>
</evidence>
<dbReference type="Pfam" id="PF00560">
    <property type="entry name" value="LRR_1"/>
    <property type="match status" value="2"/>
</dbReference>
<evidence type="ECO:0000256" key="8">
    <source>
        <dbReference type="ARBA" id="ARBA00023136"/>
    </source>
</evidence>
<dbReference type="EMBL" id="VEPZ02000870">
    <property type="protein sequence ID" value="KAE8714527.1"/>
    <property type="molecule type" value="Genomic_DNA"/>
</dbReference>
<evidence type="ECO:0000256" key="6">
    <source>
        <dbReference type="ARBA" id="ARBA00022737"/>
    </source>
</evidence>
<accession>A0A6A3BEL5</accession>
<keyword evidence="5" id="KW-0812">Transmembrane</keyword>
<dbReference type="GO" id="GO:0005886">
    <property type="term" value="C:plasma membrane"/>
    <property type="evidence" value="ECO:0007669"/>
    <property type="project" value="UniProtKB-SubCell"/>
</dbReference>
<dbReference type="InterPro" id="IPR001611">
    <property type="entry name" value="Leu-rich_rpt"/>
</dbReference>
<gene>
    <name evidence="11" type="ORF">F3Y22_tig00110195pilonHSYRG00142</name>
</gene>
<keyword evidence="3" id="KW-1003">Cell membrane</keyword>
<evidence type="ECO:0000256" key="9">
    <source>
        <dbReference type="ARBA" id="ARBA00023170"/>
    </source>
</evidence>
<name>A0A6A3BEL5_HIBSY</name>
<evidence type="ECO:0000256" key="3">
    <source>
        <dbReference type="ARBA" id="ARBA00022475"/>
    </source>
</evidence>
<keyword evidence="7" id="KW-1133">Transmembrane helix</keyword>
<keyword evidence="6" id="KW-0677">Repeat</keyword>
<keyword evidence="8" id="KW-0472">Membrane</keyword>
<evidence type="ECO:0000256" key="1">
    <source>
        <dbReference type="ARBA" id="ARBA00004251"/>
    </source>
</evidence>
<proteinExistence type="inferred from homology"/>
<dbReference type="AlphaFoldDB" id="A0A6A3BEL5"/>
<dbReference type="InterPro" id="IPR032675">
    <property type="entry name" value="LRR_dom_sf"/>
</dbReference>
<evidence type="ECO:0000256" key="4">
    <source>
        <dbReference type="ARBA" id="ARBA00022614"/>
    </source>
</evidence>
<reference evidence="11" key="1">
    <citation type="submission" date="2019-09" db="EMBL/GenBank/DDBJ databases">
        <title>Draft genome information of white flower Hibiscus syriacus.</title>
        <authorList>
            <person name="Kim Y.-M."/>
        </authorList>
    </citation>
    <scope>NUCLEOTIDE SEQUENCE [LARGE SCALE GENOMIC DNA]</scope>
    <source>
        <strain evidence="11">YM2019G1</strain>
    </source>
</reference>
<comment type="similarity">
    <text evidence="2">Belongs to the RLP family.</text>
</comment>
<dbReference type="FunFam" id="3.80.10.10:FF:000111">
    <property type="entry name" value="LRR receptor-like serine/threonine-protein kinase ERECTA"/>
    <property type="match status" value="1"/>
</dbReference>
<evidence type="ECO:0000256" key="2">
    <source>
        <dbReference type="ARBA" id="ARBA00009592"/>
    </source>
</evidence>
<dbReference type="PANTHER" id="PTHR27004:SF181">
    <property type="entry name" value="TOLL-LIKE RECEPTOR 8"/>
    <property type="match status" value="1"/>
</dbReference>
<keyword evidence="12" id="KW-1185">Reference proteome</keyword>
<keyword evidence="10" id="KW-0325">Glycoprotein</keyword>
<sequence length="155" mass="16901">MGPELARTLLIFTAIDFSSNGFHGKIPEAIGELCAIQMLNLSHNSFTGHIPQSLGNLVQLESLDHLSNKLSGRIPSQLTNLTFLEVLIFSQNNLVGPIPYEKQFNTFETDSYQGNLGLCGFPLTKQCGSGEGPEQPAKMIREDDGGSRKAFFGDL</sequence>
<dbReference type="SUPFAM" id="SSF52058">
    <property type="entry name" value="L domain-like"/>
    <property type="match status" value="1"/>
</dbReference>
<comment type="subcellular location">
    <subcellularLocation>
        <location evidence="1">Cell membrane</location>
        <topology evidence="1">Single-pass type I membrane protein</topology>
    </subcellularLocation>
</comment>